<dbReference type="EnsemblMetazoa" id="OVOC1323.1">
    <property type="protein sequence ID" value="OVOC1323.1"/>
    <property type="gene ID" value="WBGene00238132"/>
</dbReference>
<evidence type="ECO:0000313" key="2">
    <source>
        <dbReference type="Proteomes" id="UP000024404"/>
    </source>
</evidence>
<reference evidence="2" key="1">
    <citation type="submission" date="2013-10" db="EMBL/GenBank/DDBJ databases">
        <title>Genome sequencing of Onchocerca volvulus.</title>
        <authorList>
            <person name="Cotton J."/>
            <person name="Tsai J."/>
            <person name="Stanley E."/>
            <person name="Tracey A."/>
            <person name="Holroyd N."/>
            <person name="Lustigman S."/>
            <person name="Berriman M."/>
        </authorList>
    </citation>
    <scope>NUCLEOTIDE SEQUENCE</scope>
</reference>
<accession>A0A8R1XQ41</accession>
<dbReference type="AlphaFoldDB" id="A0A8R1XQ41"/>
<keyword evidence="2" id="KW-1185">Reference proteome</keyword>
<dbReference type="Proteomes" id="UP000024404">
    <property type="component" value="Unassembled WGS sequence"/>
</dbReference>
<protein>
    <submittedName>
        <fullName evidence="1">Uncharacterized protein</fullName>
    </submittedName>
</protein>
<sequence>MNTEIIRLYYQISMDLKSFILFAFVVGHAISFNCTSTETSCNEYLCEIVTKAFIRTTAGKKIYQELSYEDLKNMKTVKVLAKAANFELNRRSQVLHYRDGKINPPFLRKDLELAFRVFSNNTTCLELNKFNQYHWSPYCVILFNSETPLDVTRVINGCKYCVILFNSETPLDVTRVINGSGEISSSSTRIKRNRMNGVILPEIWYRNGNFESLSLESIRSFLPYSMQVKSDAKLIIMIDGSGDEYRAFEAIDKIRWQSYRMPICVASQANLRDELKNASEEACIFDNNVYVFRGPNMKVATLVIKTKNERELKRTLQDWKKTLNFLDSHQIIAFHFTTIDGKEPKNSEQLFSETFPDIRLNTLLLFGEKSITGVNYQIQNLISTKSRFTPGPVYVIVGLRKFGYECSNEKYSSKKSTGRISEFIGRMFRNKKVL</sequence>
<proteinExistence type="predicted"/>
<reference evidence="1" key="2">
    <citation type="submission" date="2022-06" db="UniProtKB">
        <authorList>
            <consortium name="EnsemblMetazoa"/>
        </authorList>
    </citation>
    <scope>IDENTIFICATION</scope>
</reference>
<name>A0A8R1XQ41_ONCVO</name>
<organism evidence="1 2">
    <name type="scientific">Onchocerca volvulus</name>
    <dbReference type="NCBI Taxonomy" id="6282"/>
    <lineage>
        <taxon>Eukaryota</taxon>
        <taxon>Metazoa</taxon>
        <taxon>Ecdysozoa</taxon>
        <taxon>Nematoda</taxon>
        <taxon>Chromadorea</taxon>
        <taxon>Rhabditida</taxon>
        <taxon>Spirurina</taxon>
        <taxon>Spiruromorpha</taxon>
        <taxon>Filarioidea</taxon>
        <taxon>Onchocercidae</taxon>
        <taxon>Onchocerca</taxon>
    </lineage>
</organism>
<evidence type="ECO:0000313" key="1">
    <source>
        <dbReference type="EnsemblMetazoa" id="OVOC1323.1"/>
    </source>
</evidence>
<dbReference type="EMBL" id="CMVM020000036">
    <property type="status" value="NOT_ANNOTATED_CDS"/>
    <property type="molecule type" value="Genomic_DNA"/>
</dbReference>